<dbReference type="PANTHER" id="PTHR22893">
    <property type="entry name" value="NADH OXIDOREDUCTASE-RELATED"/>
    <property type="match status" value="1"/>
</dbReference>
<accession>A0ABT4RXQ8</accession>
<proteinExistence type="predicted"/>
<evidence type="ECO:0000259" key="1">
    <source>
        <dbReference type="Pfam" id="PF00724"/>
    </source>
</evidence>
<dbReference type="CDD" id="cd02933">
    <property type="entry name" value="OYE_like_FMN"/>
    <property type="match status" value="1"/>
</dbReference>
<feature type="domain" description="NADH:flavin oxidoreductase/NADH oxidase N-terminal" evidence="1">
    <location>
        <begin position="3"/>
        <end position="333"/>
    </location>
</feature>
<dbReference type="Gene3D" id="3.20.20.70">
    <property type="entry name" value="Aldolase class I"/>
    <property type="match status" value="1"/>
</dbReference>
<protein>
    <submittedName>
        <fullName evidence="2">Alkene reductase</fullName>
    </submittedName>
</protein>
<reference evidence="2" key="1">
    <citation type="submission" date="2022-11" db="EMBL/GenBank/DDBJ databases">
        <title>Refractory cell wall polysaccharides provide important carbon source for microbial heterotrophs in the hadal ocean.</title>
        <authorList>
            <person name="Zhu X."/>
        </authorList>
    </citation>
    <scope>NUCLEOTIDE SEQUENCE</scope>
    <source>
        <strain evidence="2">MTRN7</strain>
    </source>
</reference>
<dbReference type="InterPro" id="IPR045247">
    <property type="entry name" value="Oye-like"/>
</dbReference>
<dbReference type="EMBL" id="JAPFGC010000002">
    <property type="protein sequence ID" value="MDA0176603.1"/>
    <property type="molecule type" value="Genomic_DNA"/>
</dbReference>
<comment type="caution">
    <text evidence="2">The sequence shown here is derived from an EMBL/GenBank/DDBJ whole genome shotgun (WGS) entry which is preliminary data.</text>
</comment>
<dbReference type="Pfam" id="PF00724">
    <property type="entry name" value="Oxidored_FMN"/>
    <property type="match status" value="1"/>
</dbReference>
<dbReference type="RefSeq" id="WP_106688711.1">
    <property type="nucleotide sequence ID" value="NZ_CAXQEU010000056.1"/>
</dbReference>
<gene>
    <name evidence="2" type="ORF">OOZ35_03760</name>
</gene>
<sequence length="354" mass="38798">MTLYKDYQLKDLTLSNRIVMAPMTRSRAIDNIPNDLMAEYYSQRASAGLIISEGTSPSVNGLGYARIPGAYSPAQIEGWKNVAEQVHKNNGKIFVQLMHCGRIASEENLPDGGEVIAPSAVLAAGEMYTDTKGMLPHTTPRAMTLKDIENTQNEYVNSSKLLVDAGIDGVELHAANGYLLEQFLNPKSNVRDDNYGGNFENRARFVLETTKKVVDAIGANKVGIRVSPYGANGDVQHNYEDLVDLYTYLADELKALNIAYIHIADHTAMGAPEFETDIKATIKSHFEGTVISGGGVTNETDAQKVLDSGMDLVYVGRPYISNPDLVDKLKSNKTLKDPNPDTFYTPGKEGYTDY</sequence>
<dbReference type="PANTHER" id="PTHR22893:SF91">
    <property type="entry name" value="NADPH DEHYDROGENASE 2-RELATED"/>
    <property type="match status" value="1"/>
</dbReference>
<name>A0ABT4RXQ8_9FLAO</name>
<evidence type="ECO:0000313" key="3">
    <source>
        <dbReference type="Proteomes" id="UP001149142"/>
    </source>
</evidence>
<dbReference type="InterPro" id="IPR013785">
    <property type="entry name" value="Aldolase_TIM"/>
</dbReference>
<dbReference type="SUPFAM" id="SSF51395">
    <property type="entry name" value="FMN-linked oxidoreductases"/>
    <property type="match status" value="1"/>
</dbReference>
<evidence type="ECO:0000313" key="2">
    <source>
        <dbReference type="EMBL" id="MDA0176603.1"/>
    </source>
</evidence>
<dbReference type="InterPro" id="IPR001155">
    <property type="entry name" value="OxRdtase_FMN_N"/>
</dbReference>
<dbReference type="Proteomes" id="UP001149142">
    <property type="component" value="Unassembled WGS sequence"/>
</dbReference>
<organism evidence="2 3">
    <name type="scientific">Mesoflavibacter profundi</name>
    <dbReference type="NCBI Taxonomy" id="2708110"/>
    <lineage>
        <taxon>Bacteria</taxon>
        <taxon>Pseudomonadati</taxon>
        <taxon>Bacteroidota</taxon>
        <taxon>Flavobacteriia</taxon>
        <taxon>Flavobacteriales</taxon>
        <taxon>Flavobacteriaceae</taxon>
        <taxon>Mesoflavibacter</taxon>
    </lineage>
</organism>
<keyword evidence="3" id="KW-1185">Reference proteome</keyword>